<keyword evidence="4" id="KW-1185">Reference proteome</keyword>
<feature type="signal peptide" evidence="2">
    <location>
        <begin position="1"/>
        <end position="22"/>
    </location>
</feature>
<dbReference type="SUPFAM" id="SSF48695">
    <property type="entry name" value="Multiheme cytochromes"/>
    <property type="match status" value="1"/>
</dbReference>
<feature type="chain" id="PRO_5045384040" description="Cytochrome c-552/4 domain-containing protein" evidence="2">
    <location>
        <begin position="23"/>
        <end position="804"/>
    </location>
</feature>
<dbReference type="Proteomes" id="UP000679575">
    <property type="component" value="Chromosome"/>
</dbReference>
<dbReference type="InterPro" id="IPR036280">
    <property type="entry name" value="Multihaem_cyt_sf"/>
</dbReference>
<feature type="region of interest" description="Disordered" evidence="1">
    <location>
        <begin position="759"/>
        <end position="779"/>
    </location>
</feature>
<protein>
    <recommendedName>
        <fullName evidence="5">Cytochrome c-552/4 domain-containing protein</fullName>
    </recommendedName>
</protein>
<gene>
    <name evidence="3" type="ORF">KDN34_02585</name>
</gene>
<sequence>MFNKLAFISFSACLLISYCCVAAVVVPTEVQMPGTQPNESGNFESPDKCDNCHSGYNTANPENEPATGWRGSAMANASRDPIFWATLAIAEQDFDGAGDFCIRCHSAKGWYDGHSTPTDGSGIPEMDDNGVDCDTCHVMTNTDNSDPVLQGTMIAPFIANCSDDLLAPSGTCQSATEGYYGSGMLSLWSTSSAKLGPYADADARHQFMQSTFHRDVDFCGSCHDVSNPVVGDLAPVNGAQAGAPSVISSQDGTGTPNMGGSVTEKAAFNNPPYAYGVVERTYSEYKASAFPTTLIADFLSLPDELQHQGGAIEQSYQSALLAGTGGNYADGSARYFSCQSCHMRPVEGTGANKQGVAVRGDLPQHDFTGGNSWIADIIKYQDSHAQLRLGGGLTTAQLTALDFATERAKTHLQQAATISVSGNAITVVNLTGHKLISGYPEGRRMWLNIKWYDASNHLLREDGAYGPIGVTVANPAGGASVEVESILDLAGNNTCIYAAHYAMTQAWAERLLALGLSGNLALNYNRLTGDVETTLANLAAGNAGDLVETFHFALNNYLAADNRIPPYGMRYDEALRRNTLPVPTSQFGNPGVGGVYQHYDQLTLNPPTDAVYATIDLLYQGTSWEYIQFLQLANNHENVFLSTEGNNLLEAWLNTGMAKPQLMASTTWGSQPVSNDTVGVTNITTGYYQQSGKGKTQTTSYIASSTITVGDEVIIRSVLHDANGEPVAGAIVTSNITHISSLESISLISAASDNDGIAESRWKTSTPNRKGTGGTATGSYSITTTDVTGSWDGVTTNGSFSLVN</sequence>
<dbReference type="RefSeq" id="WP_212595386.1">
    <property type="nucleotide sequence ID" value="NZ_CP073587.1"/>
</dbReference>
<evidence type="ECO:0000313" key="4">
    <source>
        <dbReference type="Proteomes" id="UP000679575"/>
    </source>
</evidence>
<proteinExistence type="predicted"/>
<evidence type="ECO:0008006" key="5">
    <source>
        <dbReference type="Google" id="ProtNLM"/>
    </source>
</evidence>
<name>A0ABX7YUJ1_9GAMM</name>
<dbReference type="Gene3D" id="1.10.1130.10">
    <property type="entry name" value="Flavocytochrome C3, Chain A"/>
    <property type="match status" value="1"/>
</dbReference>
<reference evidence="3 4" key="1">
    <citation type="submission" date="2021-04" db="EMBL/GenBank/DDBJ databases">
        <title>Novel species identification of genus Shewanella.</title>
        <authorList>
            <person name="Liu G."/>
        </authorList>
    </citation>
    <scope>NUCLEOTIDE SEQUENCE [LARGE SCALE GENOMIC DNA]</scope>
    <source>
        <strain evidence="3 4">FJAT-54481</strain>
    </source>
</reference>
<dbReference type="EMBL" id="CP073587">
    <property type="protein sequence ID" value="QUN06372.1"/>
    <property type="molecule type" value="Genomic_DNA"/>
</dbReference>
<evidence type="ECO:0000256" key="2">
    <source>
        <dbReference type="SAM" id="SignalP"/>
    </source>
</evidence>
<keyword evidence="2" id="KW-0732">Signal</keyword>
<evidence type="ECO:0000256" key="1">
    <source>
        <dbReference type="SAM" id="MobiDB-lite"/>
    </source>
</evidence>
<organism evidence="3 4">
    <name type="scientific">Shewanella yunxiaonensis</name>
    <dbReference type="NCBI Taxonomy" id="2829809"/>
    <lineage>
        <taxon>Bacteria</taxon>
        <taxon>Pseudomonadati</taxon>
        <taxon>Pseudomonadota</taxon>
        <taxon>Gammaproteobacteria</taxon>
        <taxon>Alteromonadales</taxon>
        <taxon>Shewanellaceae</taxon>
        <taxon>Shewanella</taxon>
    </lineage>
</organism>
<accession>A0ABX7YUJ1</accession>
<evidence type="ECO:0000313" key="3">
    <source>
        <dbReference type="EMBL" id="QUN06372.1"/>
    </source>
</evidence>